<proteinExistence type="inferred from homology"/>
<dbReference type="InterPro" id="IPR050188">
    <property type="entry name" value="RluA_PseudoU_synthase"/>
</dbReference>
<protein>
    <recommendedName>
        <fullName evidence="3">RNA pseudouridylate synthase</fullName>
    </recommendedName>
    <alternativeName>
        <fullName evidence="4">RNA-uridine isomerase</fullName>
    </alternativeName>
</protein>
<feature type="domain" description="Pseudouridine synthase RsuA/RluA-like" evidence="5">
    <location>
        <begin position="33"/>
        <end position="185"/>
    </location>
</feature>
<evidence type="ECO:0000256" key="3">
    <source>
        <dbReference type="ARBA" id="ARBA00031870"/>
    </source>
</evidence>
<keyword evidence="7" id="KW-1185">Reference proteome</keyword>
<comment type="similarity">
    <text evidence="2">Belongs to the pseudouridine synthase RluA family.</text>
</comment>
<evidence type="ECO:0000256" key="4">
    <source>
        <dbReference type="ARBA" id="ARBA00033164"/>
    </source>
</evidence>
<dbReference type="Proteomes" id="UP001478817">
    <property type="component" value="Unassembled WGS sequence"/>
</dbReference>
<accession>A0ABV1IHX0</accession>
<dbReference type="SUPFAM" id="SSF55120">
    <property type="entry name" value="Pseudouridine synthase"/>
    <property type="match status" value="1"/>
</dbReference>
<sequence>MLGVQLSAARGRYGAINGISYKNITVVFEDDVLLAADKPSGILVHGDGTGARTLTDLVADHLAAAGRTDAHPQAVQRLDVGTSGLVLFSLDKATQPALDAQVAGHAMAKRYLAVVQGRFPSGEKVIEQPLGRDRHDARRMRVCAPGRGKPALTRVRRLAYAGGRSLLAVEPGSGRKHQIRVHLAHLGFPIVGDTLYNGARSASGLLLHAFEEELEHPSTHERLRLRTAWPARLGAWDPALWD</sequence>
<evidence type="ECO:0000313" key="6">
    <source>
        <dbReference type="EMBL" id="MEQ2638496.1"/>
    </source>
</evidence>
<dbReference type="InterPro" id="IPR006145">
    <property type="entry name" value="PsdUridine_synth_RsuA/RluA"/>
</dbReference>
<dbReference type="InterPro" id="IPR020103">
    <property type="entry name" value="PsdUridine_synth_cat_dom_sf"/>
</dbReference>
<dbReference type="RefSeq" id="WP_349183184.1">
    <property type="nucleotide sequence ID" value="NZ_JBBNGS010000022.1"/>
</dbReference>
<dbReference type="CDD" id="cd02869">
    <property type="entry name" value="PseudoU_synth_RluA_like"/>
    <property type="match status" value="1"/>
</dbReference>
<dbReference type="PROSITE" id="PS01129">
    <property type="entry name" value="PSI_RLU"/>
    <property type="match status" value="1"/>
</dbReference>
<keyword evidence="6" id="KW-0413">Isomerase</keyword>
<evidence type="ECO:0000259" key="5">
    <source>
        <dbReference type="Pfam" id="PF00849"/>
    </source>
</evidence>
<comment type="caution">
    <text evidence="6">The sequence shown here is derived from an EMBL/GenBank/DDBJ whole genome shotgun (WGS) entry which is preliminary data.</text>
</comment>
<dbReference type="PANTHER" id="PTHR21600">
    <property type="entry name" value="MITOCHONDRIAL RNA PSEUDOURIDINE SYNTHASE"/>
    <property type="match status" value="1"/>
</dbReference>
<gene>
    <name evidence="6" type="ORF">AAAT05_09120</name>
</gene>
<dbReference type="Pfam" id="PF00849">
    <property type="entry name" value="PseudoU_synth_2"/>
    <property type="match status" value="1"/>
</dbReference>
<name>A0ABV1IHX0_9ACTN</name>
<dbReference type="PANTHER" id="PTHR21600:SF87">
    <property type="entry name" value="RNA PSEUDOURIDYLATE SYNTHASE DOMAIN-CONTAINING PROTEIN 1"/>
    <property type="match status" value="1"/>
</dbReference>
<comment type="catalytic activity">
    <reaction evidence="1">
        <text>a uridine in RNA = a pseudouridine in RNA</text>
        <dbReference type="Rhea" id="RHEA:48348"/>
        <dbReference type="Rhea" id="RHEA-COMP:12068"/>
        <dbReference type="Rhea" id="RHEA-COMP:12069"/>
        <dbReference type="ChEBI" id="CHEBI:65314"/>
        <dbReference type="ChEBI" id="CHEBI:65315"/>
    </reaction>
</comment>
<reference evidence="6 7" key="1">
    <citation type="submission" date="2024-04" db="EMBL/GenBank/DDBJ databases">
        <title>Human intestinal bacterial collection.</title>
        <authorList>
            <person name="Pauvert C."/>
            <person name="Hitch T.C.A."/>
            <person name="Clavel T."/>
        </authorList>
    </citation>
    <scope>NUCLEOTIDE SEQUENCE [LARGE SCALE GENOMIC DNA]</scope>
    <source>
        <strain evidence="6 7">CLA-AA-H197</strain>
    </source>
</reference>
<dbReference type="EMBL" id="JBBNGS010000022">
    <property type="protein sequence ID" value="MEQ2638496.1"/>
    <property type="molecule type" value="Genomic_DNA"/>
</dbReference>
<dbReference type="InterPro" id="IPR006224">
    <property type="entry name" value="PsdUridine_synth_RluA-like_CS"/>
</dbReference>
<evidence type="ECO:0000313" key="7">
    <source>
        <dbReference type="Proteomes" id="UP001478817"/>
    </source>
</evidence>
<dbReference type="GO" id="GO:0016853">
    <property type="term" value="F:isomerase activity"/>
    <property type="evidence" value="ECO:0007669"/>
    <property type="project" value="UniProtKB-KW"/>
</dbReference>
<organism evidence="6 7">
    <name type="scientific">Paratractidigestivibacter faecalis</name>
    <dbReference type="NCBI Taxonomy" id="2292441"/>
    <lineage>
        <taxon>Bacteria</taxon>
        <taxon>Bacillati</taxon>
        <taxon>Actinomycetota</taxon>
        <taxon>Coriobacteriia</taxon>
        <taxon>Coriobacteriales</taxon>
        <taxon>Atopobiaceae</taxon>
        <taxon>Paratractidigestivibacter</taxon>
    </lineage>
</organism>
<dbReference type="Gene3D" id="3.30.2350.10">
    <property type="entry name" value="Pseudouridine synthase"/>
    <property type="match status" value="1"/>
</dbReference>
<evidence type="ECO:0000256" key="1">
    <source>
        <dbReference type="ARBA" id="ARBA00000073"/>
    </source>
</evidence>
<evidence type="ECO:0000256" key="2">
    <source>
        <dbReference type="ARBA" id="ARBA00010876"/>
    </source>
</evidence>